<dbReference type="PANTHER" id="PTHR23026">
    <property type="entry name" value="NADPH NITROREDUCTASE"/>
    <property type="match status" value="1"/>
</dbReference>
<dbReference type="InterPro" id="IPR050627">
    <property type="entry name" value="Nitroreductase/BluB"/>
</dbReference>
<dbReference type="EMBL" id="FMZV01000015">
    <property type="protein sequence ID" value="SDE18628.1"/>
    <property type="molecule type" value="Genomic_DNA"/>
</dbReference>
<dbReference type="GO" id="GO:0016491">
    <property type="term" value="F:oxidoreductase activity"/>
    <property type="evidence" value="ECO:0007669"/>
    <property type="project" value="UniProtKB-KW"/>
</dbReference>
<keyword evidence="1" id="KW-0285">Flavoprotein</keyword>
<dbReference type="Gene3D" id="3.40.109.10">
    <property type="entry name" value="NADH Oxidase"/>
    <property type="match status" value="1"/>
</dbReference>
<proteinExistence type="predicted"/>
<keyword evidence="3" id="KW-0560">Oxidoreductase</keyword>
<dbReference type="PANTHER" id="PTHR23026:SF90">
    <property type="entry name" value="IODOTYROSINE DEIODINASE 1"/>
    <property type="match status" value="1"/>
</dbReference>
<dbReference type="CDD" id="cd02144">
    <property type="entry name" value="iodotyrosine_dehalogenase"/>
    <property type="match status" value="1"/>
</dbReference>
<evidence type="ECO:0000256" key="2">
    <source>
        <dbReference type="ARBA" id="ARBA00022643"/>
    </source>
</evidence>
<gene>
    <name evidence="5" type="ORF">SAMN04488239_11565</name>
</gene>
<dbReference type="Pfam" id="PF00881">
    <property type="entry name" value="Nitroreductase"/>
    <property type="match status" value="1"/>
</dbReference>
<dbReference type="AlphaFoldDB" id="A0A1G7AUT2"/>
<reference evidence="6" key="1">
    <citation type="submission" date="2016-10" db="EMBL/GenBank/DDBJ databases">
        <authorList>
            <person name="Varghese N."/>
            <person name="Submissions S."/>
        </authorList>
    </citation>
    <scope>NUCLEOTIDE SEQUENCE [LARGE SCALE GENOMIC DNA]</scope>
    <source>
        <strain evidence="6">CGMCC 1.9108</strain>
    </source>
</reference>
<accession>A0A1G7AUT2</accession>
<dbReference type="InterPro" id="IPR000415">
    <property type="entry name" value="Nitroreductase-like"/>
</dbReference>
<evidence type="ECO:0000259" key="4">
    <source>
        <dbReference type="Pfam" id="PF00881"/>
    </source>
</evidence>
<evidence type="ECO:0000313" key="6">
    <source>
        <dbReference type="Proteomes" id="UP000199628"/>
    </source>
</evidence>
<dbReference type="InterPro" id="IPR029479">
    <property type="entry name" value="Nitroreductase"/>
</dbReference>
<sequence length="230" mass="25241">MFARDTLSYTALPLPDRAEMTDAEMLAAAEAFHETMRRRHTVRDYSERPVPRAVIEACIGTAGTAPSGANHQPWHFVAVADPALKARIRQEAEEEERRFYAGGAGDEWIKALEPIGTNAVKEHLTVAPWLIVVFAQRWGQFDDGTRYKNYYVPESVNIATGFLLAALHHAGLCALTHTPNPMRFLNDALGRPASEKPTMIIAAGHPAADATVPEVAKIKKPLSEIASFAD</sequence>
<dbReference type="SUPFAM" id="SSF55469">
    <property type="entry name" value="FMN-dependent nitroreductase-like"/>
    <property type="match status" value="1"/>
</dbReference>
<keyword evidence="2" id="KW-0288">FMN</keyword>
<evidence type="ECO:0000256" key="1">
    <source>
        <dbReference type="ARBA" id="ARBA00022630"/>
    </source>
</evidence>
<name>A0A1G7AUT2_9RHOB</name>
<protein>
    <submittedName>
        <fullName evidence="5">Nitroreductase</fullName>
    </submittedName>
</protein>
<dbReference type="RefSeq" id="WP_093035146.1">
    <property type="nucleotide sequence ID" value="NZ_FMZV01000015.1"/>
</dbReference>
<dbReference type="STRING" id="639004.SAMN04488239_11565"/>
<dbReference type="Proteomes" id="UP000199628">
    <property type="component" value="Unassembled WGS sequence"/>
</dbReference>
<dbReference type="OrthoDB" id="9802510at2"/>
<evidence type="ECO:0000256" key="3">
    <source>
        <dbReference type="ARBA" id="ARBA00023002"/>
    </source>
</evidence>
<evidence type="ECO:0000313" key="5">
    <source>
        <dbReference type="EMBL" id="SDE18628.1"/>
    </source>
</evidence>
<feature type="domain" description="Nitroreductase" evidence="4">
    <location>
        <begin position="37"/>
        <end position="205"/>
    </location>
</feature>
<keyword evidence="6" id="KW-1185">Reference proteome</keyword>
<organism evidence="5 6">
    <name type="scientific">Ruegeria marina</name>
    <dbReference type="NCBI Taxonomy" id="639004"/>
    <lineage>
        <taxon>Bacteria</taxon>
        <taxon>Pseudomonadati</taxon>
        <taxon>Pseudomonadota</taxon>
        <taxon>Alphaproteobacteria</taxon>
        <taxon>Rhodobacterales</taxon>
        <taxon>Roseobacteraceae</taxon>
        <taxon>Ruegeria</taxon>
    </lineage>
</organism>